<dbReference type="PANTHER" id="PTHR46237:SF1">
    <property type="entry name" value="CYTOCHROME B5 REDUCTASE 4"/>
    <property type="match status" value="1"/>
</dbReference>
<evidence type="ECO:0000256" key="3">
    <source>
        <dbReference type="ARBA" id="ARBA00023004"/>
    </source>
</evidence>
<feature type="region of interest" description="Disordered" evidence="4">
    <location>
        <begin position="41"/>
        <end position="293"/>
    </location>
</feature>
<evidence type="ECO:0000256" key="5">
    <source>
        <dbReference type="SAM" id="SignalP"/>
    </source>
</evidence>
<feature type="compositionally biased region" description="Low complexity" evidence="4">
    <location>
        <begin position="95"/>
        <end position="117"/>
    </location>
</feature>
<protein>
    <recommendedName>
        <fullName evidence="6">Cytochrome b5 heme-binding domain-containing protein</fullName>
    </recommendedName>
</protein>
<dbReference type="SUPFAM" id="SSF55856">
    <property type="entry name" value="Cytochrome b5-like heme/steroid binding domain"/>
    <property type="match status" value="1"/>
</dbReference>
<reference evidence="7" key="1">
    <citation type="submission" date="2022-09" db="EMBL/GenBank/DDBJ databases">
        <title>Fusarium specimens isolated from Avocado Roots.</title>
        <authorList>
            <person name="Stajich J."/>
            <person name="Roper C."/>
            <person name="Heimlech-Rivalta G."/>
        </authorList>
    </citation>
    <scope>NUCLEOTIDE SEQUENCE</scope>
    <source>
        <strain evidence="7">CF00136</strain>
    </source>
</reference>
<gene>
    <name evidence="7" type="ORF">NW762_004212</name>
</gene>
<feature type="compositionally biased region" description="Basic and acidic residues" evidence="4">
    <location>
        <begin position="45"/>
        <end position="91"/>
    </location>
</feature>
<dbReference type="OrthoDB" id="432299at2759"/>
<dbReference type="FunFam" id="3.10.120.10:FF:000001">
    <property type="entry name" value="Cytochrome b5 reductase 4"/>
    <property type="match status" value="1"/>
</dbReference>
<dbReference type="PANTHER" id="PTHR46237">
    <property type="entry name" value="CYTOCHROME B5 REDUCTASE 4 FAMILY MEMBER"/>
    <property type="match status" value="1"/>
</dbReference>
<evidence type="ECO:0000313" key="8">
    <source>
        <dbReference type="Proteomes" id="UP001152049"/>
    </source>
</evidence>
<feature type="compositionally biased region" description="Low complexity" evidence="4">
    <location>
        <begin position="180"/>
        <end position="196"/>
    </location>
</feature>
<evidence type="ECO:0000256" key="2">
    <source>
        <dbReference type="ARBA" id="ARBA00022723"/>
    </source>
</evidence>
<sequence length="390" mass="40898">MGVIGISLIVASVVWVLIRPPSWMPEPLQILLRWRGGGPPAIAPAKDEAEAEPRSDPGPRVLVSDHEVEPGPRLRARPADDSTTRDNDQHLDQGTATATATGASASSKKAAKNDAASMPPPPLPKVTPPPPTIAEPEEQTTPKAVASNPPTISVPSFSLDNAPLAPSSHPAPRRDPTARGPAPSIAAPSASPSPSLMMPPPPPPGRLPPPTSSSGPSPGRLPTLSQFPAVNSPQRARGPVPSRGPPASGGLAPPPTHSSKPSKPSRKVLLTPGHSPLDWARISGPNADLRGVEPQTPYLRVTPSMLKRMTGRKGKDAWMALNGKVYNVTPYADFHPGGVPELMRGAGRDGTKLFGEIHPWVNYETMLSACLVGLLVEESEGAESKMDQMD</sequence>
<keyword evidence="2" id="KW-0479">Metal-binding</keyword>
<dbReference type="GO" id="GO:0020037">
    <property type="term" value="F:heme binding"/>
    <property type="evidence" value="ECO:0007669"/>
    <property type="project" value="TreeGrafter"/>
</dbReference>
<feature type="signal peptide" evidence="5">
    <location>
        <begin position="1"/>
        <end position="25"/>
    </location>
</feature>
<keyword evidence="3" id="KW-0408">Iron</keyword>
<feature type="compositionally biased region" description="Polar residues" evidence="4">
    <location>
        <begin position="148"/>
        <end position="159"/>
    </location>
</feature>
<feature type="domain" description="Cytochrome b5 heme-binding" evidence="6">
    <location>
        <begin position="298"/>
        <end position="376"/>
    </location>
</feature>
<accession>A0A9W8S739</accession>
<dbReference type="Gene3D" id="3.10.120.10">
    <property type="entry name" value="Cytochrome b5-like heme/steroid binding domain"/>
    <property type="match status" value="1"/>
</dbReference>
<dbReference type="InterPro" id="IPR051872">
    <property type="entry name" value="Cytochrome_b5/Flavoprotein_Rdt"/>
</dbReference>
<feature type="compositionally biased region" description="Pro residues" evidence="4">
    <location>
        <begin position="118"/>
        <end position="133"/>
    </location>
</feature>
<organism evidence="7 8">
    <name type="scientific">Fusarium torreyae</name>
    <dbReference type="NCBI Taxonomy" id="1237075"/>
    <lineage>
        <taxon>Eukaryota</taxon>
        <taxon>Fungi</taxon>
        <taxon>Dikarya</taxon>
        <taxon>Ascomycota</taxon>
        <taxon>Pezizomycotina</taxon>
        <taxon>Sordariomycetes</taxon>
        <taxon>Hypocreomycetidae</taxon>
        <taxon>Hypocreales</taxon>
        <taxon>Nectriaceae</taxon>
        <taxon>Fusarium</taxon>
    </lineage>
</organism>
<dbReference type="EMBL" id="JAOQAZ010000005">
    <property type="protein sequence ID" value="KAJ4266231.1"/>
    <property type="molecule type" value="Genomic_DNA"/>
</dbReference>
<evidence type="ECO:0000313" key="7">
    <source>
        <dbReference type="EMBL" id="KAJ4266231.1"/>
    </source>
</evidence>
<dbReference type="InterPro" id="IPR001199">
    <property type="entry name" value="Cyt_B5-like_heme/steroid-bd"/>
</dbReference>
<feature type="compositionally biased region" description="Low complexity" evidence="4">
    <location>
        <begin position="212"/>
        <end position="225"/>
    </location>
</feature>
<dbReference type="PROSITE" id="PS50255">
    <property type="entry name" value="CYTOCHROME_B5_2"/>
    <property type="match status" value="1"/>
</dbReference>
<dbReference type="SMART" id="SM01117">
    <property type="entry name" value="Cyt-b5"/>
    <property type="match status" value="1"/>
</dbReference>
<dbReference type="GO" id="GO:0005737">
    <property type="term" value="C:cytoplasm"/>
    <property type="evidence" value="ECO:0007669"/>
    <property type="project" value="TreeGrafter"/>
</dbReference>
<dbReference type="AlphaFoldDB" id="A0A9W8S739"/>
<keyword evidence="8" id="KW-1185">Reference proteome</keyword>
<dbReference type="GO" id="GO:0046872">
    <property type="term" value="F:metal ion binding"/>
    <property type="evidence" value="ECO:0007669"/>
    <property type="project" value="UniProtKB-KW"/>
</dbReference>
<proteinExistence type="predicted"/>
<evidence type="ECO:0000259" key="6">
    <source>
        <dbReference type="PROSITE" id="PS50255"/>
    </source>
</evidence>
<evidence type="ECO:0000256" key="1">
    <source>
        <dbReference type="ARBA" id="ARBA00022617"/>
    </source>
</evidence>
<evidence type="ECO:0000256" key="4">
    <source>
        <dbReference type="SAM" id="MobiDB-lite"/>
    </source>
</evidence>
<dbReference type="GO" id="GO:0004128">
    <property type="term" value="F:cytochrome-b5 reductase activity, acting on NAD(P)H"/>
    <property type="evidence" value="ECO:0007669"/>
    <property type="project" value="TreeGrafter"/>
</dbReference>
<keyword evidence="5" id="KW-0732">Signal</keyword>
<dbReference type="InterPro" id="IPR036400">
    <property type="entry name" value="Cyt_B5-like_heme/steroid_sf"/>
</dbReference>
<feature type="chain" id="PRO_5040808703" description="Cytochrome b5 heme-binding domain-containing protein" evidence="5">
    <location>
        <begin position="26"/>
        <end position="390"/>
    </location>
</feature>
<dbReference type="Proteomes" id="UP001152049">
    <property type="component" value="Unassembled WGS sequence"/>
</dbReference>
<feature type="compositionally biased region" description="Low complexity" evidence="4">
    <location>
        <begin position="245"/>
        <end position="262"/>
    </location>
</feature>
<name>A0A9W8S739_9HYPO</name>
<feature type="compositionally biased region" description="Pro residues" evidence="4">
    <location>
        <begin position="197"/>
        <end position="211"/>
    </location>
</feature>
<keyword evidence="1" id="KW-0349">Heme</keyword>
<dbReference type="Pfam" id="PF00173">
    <property type="entry name" value="Cyt-b5"/>
    <property type="match status" value="1"/>
</dbReference>
<comment type="caution">
    <text evidence="7">The sequence shown here is derived from an EMBL/GenBank/DDBJ whole genome shotgun (WGS) entry which is preliminary data.</text>
</comment>